<dbReference type="Proteomes" id="UP001221302">
    <property type="component" value="Unassembled WGS sequence"/>
</dbReference>
<dbReference type="SMART" id="SM00893">
    <property type="entry name" value="ETF"/>
    <property type="match status" value="1"/>
</dbReference>
<evidence type="ECO:0000256" key="1">
    <source>
        <dbReference type="ARBA" id="ARBA00007557"/>
    </source>
</evidence>
<keyword evidence="4" id="KW-0249">Electron transport</keyword>
<accession>A0AAE3NW16</accession>
<dbReference type="GO" id="GO:0009055">
    <property type="term" value="F:electron transfer activity"/>
    <property type="evidence" value="ECO:0007669"/>
    <property type="project" value="InterPro"/>
</dbReference>
<dbReference type="PANTHER" id="PTHR21294">
    <property type="entry name" value="ELECTRON TRANSFER FLAVOPROTEIN BETA-SUBUNIT"/>
    <property type="match status" value="1"/>
</dbReference>
<dbReference type="Pfam" id="PF01012">
    <property type="entry name" value="ETF"/>
    <property type="match status" value="1"/>
</dbReference>
<dbReference type="RefSeq" id="WP_321534870.1">
    <property type="nucleotide sequence ID" value="NZ_JARGDL010000002.1"/>
</dbReference>
<evidence type="ECO:0000256" key="3">
    <source>
        <dbReference type="ARBA" id="ARBA00022448"/>
    </source>
</evidence>
<feature type="domain" description="Electron transfer flavoprotein alpha/beta-subunit N-terminal" evidence="5">
    <location>
        <begin position="23"/>
        <end position="202"/>
    </location>
</feature>
<dbReference type="InterPro" id="IPR033948">
    <property type="entry name" value="ETF_beta_N"/>
</dbReference>
<proteinExistence type="inferred from homology"/>
<evidence type="ECO:0000313" key="7">
    <source>
        <dbReference type="Proteomes" id="UP001221302"/>
    </source>
</evidence>
<name>A0AAE3NW16_9BACT</name>
<keyword evidence="3" id="KW-0813">Transport</keyword>
<dbReference type="PIRSF" id="PIRSF000090">
    <property type="entry name" value="Beta-ETF"/>
    <property type="match status" value="1"/>
</dbReference>
<evidence type="ECO:0000256" key="4">
    <source>
        <dbReference type="ARBA" id="ARBA00022982"/>
    </source>
</evidence>
<dbReference type="CDD" id="cd01714">
    <property type="entry name" value="ETF_beta"/>
    <property type="match status" value="1"/>
</dbReference>
<dbReference type="EMBL" id="JARGDL010000002">
    <property type="protein sequence ID" value="MDF1611106.1"/>
    <property type="molecule type" value="Genomic_DNA"/>
</dbReference>
<evidence type="ECO:0000256" key="2">
    <source>
        <dbReference type="ARBA" id="ARBA00016797"/>
    </source>
</evidence>
<dbReference type="PANTHER" id="PTHR21294:SF8">
    <property type="entry name" value="ELECTRON TRANSFER FLAVOPROTEIN SUBUNIT BETA"/>
    <property type="match status" value="1"/>
</dbReference>
<sequence>MKIAVCVSHVPDTASKIYIGSDGKSIDQTGLTYVVNPYDEFAIEEALKTKEKFGGETVAISLGTDANKETLRKALAMGIDNAVLLKDDKYRDSLSVAKALADEIKAQGAELVFFGKQSVDFDNSVVGQLTAELLGYNCVSVVVSFSLDGNKITCEREIEGGKEFIETSLPAVITAQKGLNEPRYASLKGIMAAKKKVIIEKPALQSENFVEVIAMKRPPTKQAGRIIGTDVSAVPELVKILHEEAKVI</sequence>
<dbReference type="InterPro" id="IPR014730">
    <property type="entry name" value="ETF_a/b_N"/>
</dbReference>
<dbReference type="InterPro" id="IPR012255">
    <property type="entry name" value="ETF_b"/>
</dbReference>
<comment type="caution">
    <text evidence="6">The sequence shown here is derived from an EMBL/GenBank/DDBJ whole genome shotgun (WGS) entry which is preliminary data.</text>
</comment>
<gene>
    <name evidence="6" type="ORF">P0M35_03015</name>
</gene>
<protein>
    <recommendedName>
        <fullName evidence="2">Electron transfer flavoprotein subunit beta</fullName>
    </recommendedName>
</protein>
<evidence type="ECO:0000313" key="6">
    <source>
        <dbReference type="EMBL" id="MDF1611106.1"/>
    </source>
</evidence>
<dbReference type="Gene3D" id="3.40.50.620">
    <property type="entry name" value="HUPs"/>
    <property type="match status" value="1"/>
</dbReference>
<dbReference type="InterPro" id="IPR014729">
    <property type="entry name" value="Rossmann-like_a/b/a_fold"/>
</dbReference>
<dbReference type="AlphaFoldDB" id="A0AAE3NW16"/>
<evidence type="ECO:0000259" key="5">
    <source>
        <dbReference type="SMART" id="SM00893"/>
    </source>
</evidence>
<comment type="similarity">
    <text evidence="1">Belongs to the ETF beta-subunit/FixA family.</text>
</comment>
<reference evidence="6" key="1">
    <citation type="submission" date="2023-03" db="EMBL/GenBank/DDBJ databases">
        <title>Stygiobacter electus gen. nov., sp. nov., facultatively anaerobic thermotolerant bacterium of the class Ignavibacteria from a well of Yessentuki mineral water deposit.</title>
        <authorList>
            <person name="Podosokorskaya O.A."/>
            <person name="Elcheninov A.G."/>
            <person name="Petrova N.F."/>
            <person name="Zavarzina D.G."/>
            <person name="Kublanov I.V."/>
            <person name="Merkel A.Y."/>
        </authorList>
    </citation>
    <scope>NUCLEOTIDE SEQUENCE</scope>
    <source>
        <strain evidence="6">09-Me</strain>
    </source>
</reference>
<organism evidence="6 7">
    <name type="scientific">Stygiobacter electus</name>
    <dbReference type="NCBI Taxonomy" id="3032292"/>
    <lineage>
        <taxon>Bacteria</taxon>
        <taxon>Pseudomonadati</taxon>
        <taxon>Ignavibacteriota</taxon>
        <taxon>Ignavibacteria</taxon>
        <taxon>Ignavibacteriales</taxon>
        <taxon>Melioribacteraceae</taxon>
        <taxon>Stygiobacter</taxon>
    </lineage>
</organism>
<keyword evidence="7" id="KW-1185">Reference proteome</keyword>
<dbReference type="SUPFAM" id="SSF52402">
    <property type="entry name" value="Adenine nucleotide alpha hydrolases-like"/>
    <property type="match status" value="1"/>
</dbReference>